<sequence>EYPCIVRSPRETRSAAHPTRGLGRDRWGAAILSDGRARRADPGRARLRRGCSRARRGALFRRILPGFGPRGARGREGGLLCRDALLGRGGRALASRGRNARGL</sequence>
<reference evidence="2" key="1">
    <citation type="submission" date="2020-02" db="EMBL/GenBank/DDBJ databases">
        <authorList>
            <person name="Meier V. D."/>
        </authorList>
    </citation>
    <scope>NUCLEOTIDE SEQUENCE</scope>
    <source>
        <strain evidence="2">AVDCRST_MAG25</strain>
    </source>
</reference>
<evidence type="ECO:0000256" key="1">
    <source>
        <dbReference type="SAM" id="MobiDB-lite"/>
    </source>
</evidence>
<proteinExistence type="predicted"/>
<feature type="non-terminal residue" evidence="2">
    <location>
        <position position="103"/>
    </location>
</feature>
<name>A0A6J4S4F1_9ACTN</name>
<feature type="non-terminal residue" evidence="2">
    <location>
        <position position="1"/>
    </location>
</feature>
<dbReference type="AlphaFoldDB" id="A0A6J4S4F1"/>
<organism evidence="2">
    <name type="scientific">uncultured Rubrobacteraceae bacterium</name>
    <dbReference type="NCBI Taxonomy" id="349277"/>
    <lineage>
        <taxon>Bacteria</taxon>
        <taxon>Bacillati</taxon>
        <taxon>Actinomycetota</taxon>
        <taxon>Rubrobacteria</taxon>
        <taxon>Rubrobacterales</taxon>
        <taxon>Rubrobacteraceae</taxon>
        <taxon>environmental samples</taxon>
    </lineage>
</organism>
<dbReference type="EMBL" id="CADCVI010000221">
    <property type="protein sequence ID" value="CAA9489053.1"/>
    <property type="molecule type" value="Genomic_DNA"/>
</dbReference>
<protein>
    <submittedName>
        <fullName evidence="2">Uncharacterized protein</fullName>
    </submittedName>
</protein>
<accession>A0A6J4S4F1</accession>
<evidence type="ECO:0000313" key="2">
    <source>
        <dbReference type="EMBL" id="CAA9489053.1"/>
    </source>
</evidence>
<feature type="region of interest" description="Disordered" evidence="1">
    <location>
        <begin position="1"/>
        <end position="22"/>
    </location>
</feature>
<gene>
    <name evidence="2" type="ORF">AVDCRST_MAG25-3256</name>
</gene>